<evidence type="ECO:0000256" key="2">
    <source>
        <dbReference type="ARBA" id="ARBA00022574"/>
    </source>
</evidence>
<dbReference type="PANTHER" id="PTHR14588">
    <property type="entry name" value="DDB1- AND CUL4-ASSOCIATED FACTOR 10"/>
    <property type="match status" value="1"/>
</dbReference>
<dbReference type="EMBL" id="JAZDUA010000335">
    <property type="protein sequence ID" value="KAK7794396.1"/>
    <property type="molecule type" value="Genomic_DNA"/>
</dbReference>
<dbReference type="PROSITE" id="PS50082">
    <property type="entry name" value="WD_REPEATS_2"/>
    <property type="match status" value="2"/>
</dbReference>
<reference evidence="6 7" key="1">
    <citation type="submission" date="2024-03" db="EMBL/GenBank/DDBJ databases">
        <title>The genome assembly and annotation of the cricket Gryllus longicercus Weissman &amp; Gray.</title>
        <authorList>
            <person name="Szrajer S."/>
            <person name="Gray D."/>
            <person name="Ylla G."/>
        </authorList>
    </citation>
    <scope>NUCLEOTIDE SEQUENCE [LARGE SCALE GENOMIC DNA]</scope>
    <source>
        <strain evidence="6">DAG 2021-001</strain>
        <tissue evidence="6">Whole body minus gut</tissue>
    </source>
</reference>
<dbReference type="InterPro" id="IPR019775">
    <property type="entry name" value="WD40_repeat_CS"/>
</dbReference>
<dbReference type="InterPro" id="IPR039085">
    <property type="entry name" value="DCA10"/>
</dbReference>
<evidence type="ECO:0000313" key="6">
    <source>
        <dbReference type="EMBL" id="KAK7794396.1"/>
    </source>
</evidence>
<evidence type="ECO:0000256" key="5">
    <source>
        <dbReference type="SAM" id="MobiDB-lite"/>
    </source>
</evidence>
<dbReference type="GO" id="GO:0080008">
    <property type="term" value="C:Cul4-RING E3 ubiquitin ligase complex"/>
    <property type="evidence" value="ECO:0007669"/>
    <property type="project" value="TreeGrafter"/>
</dbReference>
<evidence type="ECO:0000256" key="1">
    <source>
        <dbReference type="ARBA" id="ARBA00005903"/>
    </source>
</evidence>
<evidence type="ECO:0000313" key="7">
    <source>
        <dbReference type="Proteomes" id="UP001378592"/>
    </source>
</evidence>
<comment type="caution">
    <text evidence="6">The sequence shown here is derived from an EMBL/GenBank/DDBJ whole genome shotgun (WGS) entry which is preliminary data.</text>
</comment>
<keyword evidence="2 4" id="KW-0853">WD repeat</keyword>
<keyword evidence="3" id="KW-0677">Repeat</keyword>
<evidence type="ECO:0000256" key="4">
    <source>
        <dbReference type="PROSITE-ProRule" id="PRU00221"/>
    </source>
</evidence>
<feature type="repeat" description="WD" evidence="4">
    <location>
        <begin position="131"/>
        <end position="166"/>
    </location>
</feature>
<sequence>MSKFTASFGHPAWVLQREINQRLPLGHSDTFCKRLYSSFREIDNSYNSDLGAVISLDFSPDASLLVAGSIKNSILIFDPLLRKQIGALNTPQMGCLYNIKFLDNWTFASGSEDRSVTLWDTRNLKKWARRLVGHSSSVRNIEFSSKNNVLVTTGGDGTVLVWDLKNTTGGVTTYSKFGSDYFWGIRLNPDASKMIIWTTRGYLIIVHDLDLNTVAADFDGFDPGIGPVWDLEDFSQSASLPRENVFSRSRKRNRAEAVLDFPHLDVFQTVSALEIHPQGCSALSLCTNVLKMMEWVCVHDIRDKQLPACGGALPEASGSDASPHASRERHSNEKAHEYIPRFTHYFQKRFGGIGKCPFKELSFSPDGRLICYPSDKDIKLLVFSPRCSEQFMSWPGGERITLHEIATFNCDTFVYSTRFSPRHCLFVAGSEGDSINWYQPVL</sequence>
<dbReference type="AlphaFoldDB" id="A0AAN9VGH7"/>
<keyword evidence="7" id="KW-1185">Reference proteome</keyword>
<feature type="region of interest" description="Disordered" evidence="5">
    <location>
        <begin position="314"/>
        <end position="333"/>
    </location>
</feature>
<protein>
    <submittedName>
        <fullName evidence="6">Uncharacterized protein</fullName>
    </submittedName>
</protein>
<dbReference type="InterPro" id="IPR001680">
    <property type="entry name" value="WD40_rpt"/>
</dbReference>
<dbReference type="PANTHER" id="PTHR14588:SF2">
    <property type="entry name" value="DDB1- AND CUL4-ASSOCIATED FACTOR 10"/>
    <property type="match status" value="1"/>
</dbReference>
<feature type="repeat" description="WD" evidence="4">
    <location>
        <begin position="107"/>
        <end position="123"/>
    </location>
</feature>
<dbReference type="Pfam" id="PF00400">
    <property type="entry name" value="WD40"/>
    <property type="match status" value="2"/>
</dbReference>
<evidence type="ECO:0000256" key="3">
    <source>
        <dbReference type="ARBA" id="ARBA00022737"/>
    </source>
</evidence>
<organism evidence="6 7">
    <name type="scientific">Gryllus longicercus</name>
    <dbReference type="NCBI Taxonomy" id="2509291"/>
    <lineage>
        <taxon>Eukaryota</taxon>
        <taxon>Metazoa</taxon>
        <taxon>Ecdysozoa</taxon>
        <taxon>Arthropoda</taxon>
        <taxon>Hexapoda</taxon>
        <taxon>Insecta</taxon>
        <taxon>Pterygota</taxon>
        <taxon>Neoptera</taxon>
        <taxon>Polyneoptera</taxon>
        <taxon>Orthoptera</taxon>
        <taxon>Ensifera</taxon>
        <taxon>Gryllidea</taxon>
        <taxon>Grylloidea</taxon>
        <taxon>Gryllidae</taxon>
        <taxon>Gryllinae</taxon>
        <taxon>Gryllus</taxon>
    </lineage>
</organism>
<accession>A0AAN9VGH7</accession>
<name>A0AAN9VGH7_9ORTH</name>
<dbReference type="InterPro" id="IPR015943">
    <property type="entry name" value="WD40/YVTN_repeat-like_dom_sf"/>
</dbReference>
<dbReference type="InterPro" id="IPR036322">
    <property type="entry name" value="WD40_repeat_dom_sf"/>
</dbReference>
<dbReference type="SMART" id="SM00320">
    <property type="entry name" value="WD40"/>
    <property type="match status" value="4"/>
</dbReference>
<dbReference type="PROSITE" id="PS50294">
    <property type="entry name" value="WD_REPEATS_REGION"/>
    <property type="match status" value="1"/>
</dbReference>
<dbReference type="Proteomes" id="UP001378592">
    <property type="component" value="Unassembled WGS sequence"/>
</dbReference>
<comment type="similarity">
    <text evidence="1">Belongs to the WD repeat DCAF10 family.</text>
</comment>
<dbReference type="Gene3D" id="2.130.10.10">
    <property type="entry name" value="YVTN repeat-like/Quinoprotein amine dehydrogenase"/>
    <property type="match status" value="2"/>
</dbReference>
<dbReference type="PROSITE" id="PS00678">
    <property type="entry name" value="WD_REPEATS_1"/>
    <property type="match status" value="1"/>
</dbReference>
<proteinExistence type="inferred from homology"/>
<dbReference type="SUPFAM" id="SSF50978">
    <property type="entry name" value="WD40 repeat-like"/>
    <property type="match status" value="1"/>
</dbReference>
<gene>
    <name evidence="6" type="ORF">R5R35_011675</name>
</gene>